<dbReference type="PANTHER" id="PTHR37534">
    <property type="entry name" value="TRANSCRIPTIONAL ACTIVATOR PROTEIN UGA3"/>
    <property type="match status" value="1"/>
</dbReference>
<protein>
    <submittedName>
        <fullName evidence="4">C6 transcription factor</fullName>
    </submittedName>
</protein>
<dbReference type="STRING" id="236234.A0A1J9R5N9"/>
<organism evidence="4 5">
    <name type="scientific">Diplodia corticola</name>
    <dbReference type="NCBI Taxonomy" id="236234"/>
    <lineage>
        <taxon>Eukaryota</taxon>
        <taxon>Fungi</taxon>
        <taxon>Dikarya</taxon>
        <taxon>Ascomycota</taxon>
        <taxon>Pezizomycotina</taxon>
        <taxon>Dothideomycetes</taxon>
        <taxon>Dothideomycetes incertae sedis</taxon>
        <taxon>Botryosphaeriales</taxon>
        <taxon>Botryosphaeriaceae</taxon>
        <taxon>Diplodia</taxon>
    </lineage>
</organism>
<feature type="region of interest" description="Disordered" evidence="3">
    <location>
        <begin position="306"/>
        <end position="329"/>
    </location>
</feature>
<feature type="compositionally biased region" description="Basic and acidic residues" evidence="3">
    <location>
        <begin position="23"/>
        <end position="44"/>
    </location>
</feature>
<name>A0A1J9R5N9_9PEZI</name>
<feature type="compositionally biased region" description="Gly residues" evidence="3">
    <location>
        <begin position="310"/>
        <end position="328"/>
    </location>
</feature>
<keyword evidence="2" id="KW-0539">Nucleus</keyword>
<evidence type="ECO:0000313" key="5">
    <source>
        <dbReference type="Proteomes" id="UP000183809"/>
    </source>
</evidence>
<feature type="compositionally biased region" description="Polar residues" evidence="3">
    <location>
        <begin position="70"/>
        <end position="92"/>
    </location>
</feature>
<dbReference type="OrthoDB" id="415590at2759"/>
<accession>A0A1J9R5N9</accession>
<sequence length="646" mass="70076">MTEQLESQRRRPSPPANTGKRRRLDDDATSKTHREAAGRNDHHQSQSPPAAFGGGGGGDGNNNISRHLFSPSSHLHQRTASPSAYSRHSSAAFTQAPSSTTMVSESAALTVADYSASSVSGFSPELLMDPLLASSPGSGCCTGCGGAHHARCCQGGCGATAGGLLPPRSPDDYNCNPMFLASQEELRSLLFNTAQSTHPTRAPSPAATADCGRYVDEFIEGGGGERGGAVGGSSSSLSGRTQMKQILGTRKRVEYLKNYLAKVAPWLDMFDTSRHFGITVPALAQAQPPLLYAILALSARQMERLSSGSGRRGGGGGGGGGGRSGGGKHYPTTSSFESLELYQEAIRLLTPKLPERSPHILTCCVILCCLEMMSASPQDWRRHLEGCATLFDSFDVNGFSGGLMQAVFWCYTRMDLCGALISDGTESTLLALRKWVPASVSSENGIHDLFASHRSPDMHANYAVYLCSKACELLSDRTKYAELGVDNGCTGPAYALRWKRLWHELSLWLDERPAELLPAKTIRQKSDKPFPEILFIHWAAISSNQLYHTACILLLNSMPKSLKLDPLPVHNPLWHARRVCGISLSNPHEGCLNNACQPLWIAGRMLGHHSEHAAVIELIRNIEAQTGWGMYWRIRDLEEAWGYRTR</sequence>
<dbReference type="EMBL" id="MNUE01000014">
    <property type="protein sequence ID" value="OJD35928.1"/>
    <property type="molecule type" value="Genomic_DNA"/>
</dbReference>
<comment type="caution">
    <text evidence="4">The sequence shown here is derived from an EMBL/GenBank/DDBJ whole genome shotgun (WGS) entry which is preliminary data.</text>
</comment>
<dbReference type="Proteomes" id="UP000183809">
    <property type="component" value="Unassembled WGS sequence"/>
</dbReference>
<gene>
    <name evidence="4" type="ORF">BKCO1_1400079</name>
</gene>
<feature type="region of interest" description="Disordered" evidence="3">
    <location>
        <begin position="1"/>
        <end position="92"/>
    </location>
</feature>
<dbReference type="GO" id="GO:0005634">
    <property type="term" value="C:nucleus"/>
    <property type="evidence" value="ECO:0007669"/>
    <property type="project" value="UniProtKB-SubCell"/>
</dbReference>
<dbReference type="PANTHER" id="PTHR37534:SF24">
    <property type="entry name" value="MISCELLANEOUS ZN(II)2CYS6 TRANSCRIPTION FACTOR (EUROFUNG)-RELATED"/>
    <property type="match status" value="1"/>
</dbReference>
<evidence type="ECO:0000256" key="3">
    <source>
        <dbReference type="SAM" id="MobiDB-lite"/>
    </source>
</evidence>
<dbReference type="GO" id="GO:0045944">
    <property type="term" value="P:positive regulation of transcription by RNA polymerase II"/>
    <property type="evidence" value="ECO:0007669"/>
    <property type="project" value="TreeGrafter"/>
</dbReference>
<dbReference type="InterPro" id="IPR021858">
    <property type="entry name" value="Fun_TF"/>
</dbReference>
<dbReference type="GO" id="GO:0000976">
    <property type="term" value="F:transcription cis-regulatory region binding"/>
    <property type="evidence" value="ECO:0007669"/>
    <property type="project" value="TreeGrafter"/>
</dbReference>
<dbReference type="GO" id="GO:0003700">
    <property type="term" value="F:DNA-binding transcription factor activity"/>
    <property type="evidence" value="ECO:0007669"/>
    <property type="project" value="TreeGrafter"/>
</dbReference>
<reference evidence="4 5" key="1">
    <citation type="submission" date="2016-10" db="EMBL/GenBank/DDBJ databases">
        <title>Proteomics and genomics reveal pathogen-plant mechanisms compatible with a hemibiotrophic lifestyle of Diplodia corticola.</title>
        <authorList>
            <person name="Fernandes I."/>
            <person name="De Jonge R."/>
            <person name="Van De Peer Y."/>
            <person name="Devreese B."/>
            <person name="Alves A."/>
            <person name="Esteves A.C."/>
        </authorList>
    </citation>
    <scope>NUCLEOTIDE SEQUENCE [LARGE SCALE GENOMIC DNA]</scope>
    <source>
        <strain evidence="4 5">CBS 112549</strain>
    </source>
</reference>
<dbReference type="GeneID" id="31011417"/>
<comment type="subcellular location">
    <subcellularLocation>
        <location evidence="1">Nucleus</location>
    </subcellularLocation>
</comment>
<evidence type="ECO:0000256" key="2">
    <source>
        <dbReference type="ARBA" id="ARBA00023242"/>
    </source>
</evidence>
<proteinExistence type="predicted"/>
<dbReference type="Pfam" id="PF11951">
    <property type="entry name" value="Fungal_trans_2"/>
    <property type="match status" value="1"/>
</dbReference>
<keyword evidence="5" id="KW-1185">Reference proteome</keyword>
<evidence type="ECO:0000313" key="4">
    <source>
        <dbReference type="EMBL" id="OJD35928.1"/>
    </source>
</evidence>
<dbReference type="AlphaFoldDB" id="A0A1J9R5N9"/>
<evidence type="ECO:0000256" key="1">
    <source>
        <dbReference type="ARBA" id="ARBA00004123"/>
    </source>
</evidence>
<dbReference type="RefSeq" id="XP_020132188.1">
    <property type="nucleotide sequence ID" value="XM_020271158.1"/>
</dbReference>